<dbReference type="Gene3D" id="3.30.40.10">
    <property type="entry name" value="Zinc/RING finger domain, C3HC4 (zinc finger)"/>
    <property type="match status" value="1"/>
</dbReference>
<keyword evidence="4" id="KW-0808">Transferase</keyword>
<evidence type="ECO:0000256" key="5">
    <source>
        <dbReference type="ARBA" id="ARBA00022723"/>
    </source>
</evidence>
<dbReference type="PANTHER" id="PTHR21330:SF1">
    <property type="entry name" value="E3 SUMO-PROTEIN LIGASE NSE2"/>
    <property type="match status" value="1"/>
</dbReference>
<feature type="region of interest" description="Disordered" evidence="11">
    <location>
        <begin position="100"/>
        <end position="122"/>
    </location>
</feature>
<evidence type="ECO:0000256" key="3">
    <source>
        <dbReference type="ARBA" id="ARBA00008212"/>
    </source>
</evidence>
<comment type="similarity">
    <text evidence="3">Belongs to the NSE2 family.</text>
</comment>
<feature type="domain" description="SP-RING-type" evidence="12">
    <location>
        <begin position="298"/>
        <end position="392"/>
    </location>
</feature>
<feature type="compositionally biased region" description="Acidic residues" evidence="11">
    <location>
        <begin position="397"/>
        <end position="409"/>
    </location>
</feature>
<dbReference type="Pfam" id="PF11789">
    <property type="entry name" value="zf-Nse"/>
    <property type="match status" value="1"/>
</dbReference>
<comment type="subcellular location">
    <subcellularLocation>
        <location evidence="1">Nucleus</location>
    </subcellularLocation>
</comment>
<dbReference type="CDD" id="cd16651">
    <property type="entry name" value="SPL-RING_NSE2"/>
    <property type="match status" value="1"/>
</dbReference>
<keyword evidence="5" id="KW-0479">Metal-binding</keyword>
<dbReference type="GO" id="GO:0008270">
    <property type="term" value="F:zinc ion binding"/>
    <property type="evidence" value="ECO:0007669"/>
    <property type="project" value="UniProtKB-KW"/>
</dbReference>
<evidence type="ECO:0000256" key="8">
    <source>
        <dbReference type="ARBA" id="ARBA00022833"/>
    </source>
</evidence>
<dbReference type="PROSITE" id="PS51044">
    <property type="entry name" value="ZF_SP_RING"/>
    <property type="match status" value="1"/>
</dbReference>
<proteinExistence type="inferred from homology"/>
<protein>
    <recommendedName>
        <fullName evidence="12">SP-RING-type domain-containing protein</fullName>
    </recommendedName>
</protein>
<evidence type="ECO:0000313" key="13">
    <source>
        <dbReference type="EMBL" id="KAF2649888.1"/>
    </source>
</evidence>
<dbReference type="GO" id="GO:0005634">
    <property type="term" value="C:nucleus"/>
    <property type="evidence" value="ECO:0007669"/>
    <property type="project" value="UniProtKB-SubCell"/>
</dbReference>
<evidence type="ECO:0000256" key="10">
    <source>
        <dbReference type="PROSITE-ProRule" id="PRU00452"/>
    </source>
</evidence>
<evidence type="ECO:0000256" key="4">
    <source>
        <dbReference type="ARBA" id="ARBA00022679"/>
    </source>
</evidence>
<feature type="region of interest" description="Disordered" evidence="11">
    <location>
        <begin position="391"/>
        <end position="437"/>
    </location>
</feature>
<keyword evidence="6 10" id="KW-0863">Zinc-finger</keyword>
<feature type="compositionally biased region" description="Low complexity" evidence="11">
    <location>
        <begin position="15"/>
        <end position="29"/>
    </location>
</feature>
<dbReference type="Proteomes" id="UP000799324">
    <property type="component" value="Unassembled WGS sequence"/>
</dbReference>
<keyword evidence="7" id="KW-0833">Ubl conjugation pathway</keyword>
<evidence type="ECO:0000256" key="2">
    <source>
        <dbReference type="ARBA" id="ARBA00004718"/>
    </source>
</evidence>
<organism evidence="13 14">
    <name type="scientific">Lophiostoma macrostomum CBS 122681</name>
    <dbReference type="NCBI Taxonomy" id="1314788"/>
    <lineage>
        <taxon>Eukaryota</taxon>
        <taxon>Fungi</taxon>
        <taxon>Dikarya</taxon>
        <taxon>Ascomycota</taxon>
        <taxon>Pezizomycotina</taxon>
        <taxon>Dothideomycetes</taxon>
        <taxon>Pleosporomycetidae</taxon>
        <taxon>Pleosporales</taxon>
        <taxon>Lophiostomataceae</taxon>
        <taxon>Lophiostoma</taxon>
    </lineage>
</organism>
<dbReference type="AlphaFoldDB" id="A0A6A6STW3"/>
<name>A0A6A6STW3_9PLEO</name>
<dbReference type="EMBL" id="MU004475">
    <property type="protein sequence ID" value="KAF2649888.1"/>
    <property type="molecule type" value="Genomic_DNA"/>
</dbReference>
<keyword evidence="9" id="KW-0539">Nucleus</keyword>
<feature type="compositionally biased region" description="Basic and acidic residues" evidence="11">
    <location>
        <begin position="103"/>
        <end position="122"/>
    </location>
</feature>
<evidence type="ECO:0000256" key="9">
    <source>
        <dbReference type="ARBA" id="ARBA00023242"/>
    </source>
</evidence>
<gene>
    <name evidence="13" type="ORF">K491DRAFT_159985</name>
</gene>
<comment type="pathway">
    <text evidence="2">Protein modification; protein sumoylation.</text>
</comment>
<feature type="region of interest" description="Disordered" evidence="11">
    <location>
        <begin position="168"/>
        <end position="218"/>
    </location>
</feature>
<keyword evidence="8" id="KW-0862">Zinc</keyword>
<dbReference type="GO" id="GO:0061665">
    <property type="term" value="F:SUMO ligase activity"/>
    <property type="evidence" value="ECO:0007669"/>
    <property type="project" value="TreeGrafter"/>
</dbReference>
<evidence type="ECO:0000256" key="6">
    <source>
        <dbReference type="ARBA" id="ARBA00022771"/>
    </source>
</evidence>
<accession>A0A6A6STW3</accession>
<dbReference type="PANTHER" id="PTHR21330">
    <property type="entry name" value="E3 SUMO-PROTEIN LIGASE NSE2"/>
    <property type="match status" value="1"/>
</dbReference>
<reference evidence="13" key="1">
    <citation type="journal article" date="2020" name="Stud. Mycol.">
        <title>101 Dothideomycetes genomes: a test case for predicting lifestyles and emergence of pathogens.</title>
        <authorList>
            <person name="Haridas S."/>
            <person name="Albert R."/>
            <person name="Binder M."/>
            <person name="Bloem J."/>
            <person name="Labutti K."/>
            <person name="Salamov A."/>
            <person name="Andreopoulos B."/>
            <person name="Baker S."/>
            <person name="Barry K."/>
            <person name="Bills G."/>
            <person name="Bluhm B."/>
            <person name="Cannon C."/>
            <person name="Castanera R."/>
            <person name="Culley D."/>
            <person name="Daum C."/>
            <person name="Ezra D."/>
            <person name="Gonzalez J."/>
            <person name="Henrissat B."/>
            <person name="Kuo A."/>
            <person name="Liang C."/>
            <person name="Lipzen A."/>
            <person name="Lutzoni F."/>
            <person name="Magnuson J."/>
            <person name="Mondo S."/>
            <person name="Nolan M."/>
            <person name="Ohm R."/>
            <person name="Pangilinan J."/>
            <person name="Park H.-J."/>
            <person name="Ramirez L."/>
            <person name="Alfaro M."/>
            <person name="Sun H."/>
            <person name="Tritt A."/>
            <person name="Yoshinaga Y."/>
            <person name="Zwiers L.-H."/>
            <person name="Turgeon B."/>
            <person name="Goodwin S."/>
            <person name="Spatafora J."/>
            <person name="Crous P."/>
            <person name="Grigoriev I."/>
        </authorList>
    </citation>
    <scope>NUCLEOTIDE SEQUENCE</scope>
    <source>
        <strain evidence="13">CBS 122681</strain>
    </source>
</reference>
<dbReference type="InterPro" id="IPR026846">
    <property type="entry name" value="Nse2(Mms21)"/>
</dbReference>
<sequence>MSSRHRQSAARPAHSRPSGATASSSSRPTIAPSLPPYKKPSYPLTPAAQHKLRRLKGGTGSQTSFARKELCKKAEENITQIAGTINDQLRDREERVARRRKKWEQGHRVEEQEAEERGLKELHESVDQMTRRLEEGMRAAIDAGEAAQRLDEVINWLRDSAPGQLQNQYDTQMSQQPTQSQSQRRQRRHGDGEDGENGEDEQEEDSSPGPTPLTQNRVTLTGLGEMFSERLDRKKNEYTSFSHGARYAKNNSYIGFKAMVHDAKYGDDGPPMPHADTWFTEHDSPAPGITATQGDADDDDDIIMDRATVSTRCPLTFQQFKDPYTSKKCPHTFEKNAILEFIRRSQTRIGGNGRGPGERAIQCPVNGCDEIISASDLYEDVVLVRKIKRMQAAEAQGAEDSEPEDDDVQDEPRTFPDGSGGEGGWSWPEGVKAGTKQ</sequence>
<dbReference type="InterPro" id="IPR004181">
    <property type="entry name" value="Znf_MIZ"/>
</dbReference>
<dbReference type="InterPro" id="IPR013083">
    <property type="entry name" value="Znf_RING/FYVE/PHD"/>
</dbReference>
<dbReference type="GO" id="GO:0000724">
    <property type="term" value="P:double-strand break repair via homologous recombination"/>
    <property type="evidence" value="ECO:0007669"/>
    <property type="project" value="InterPro"/>
</dbReference>
<dbReference type="OrthoDB" id="756301at2759"/>
<dbReference type="GO" id="GO:0016925">
    <property type="term" value="P:protein sumoylation"/>
    <property type="evidence" value="ECO:0007669"/>
    <property type="project" value="UniProtKB-UniPathway"/>
</dbReference>
<feature type="compositionally biased region" description="Low complexity" evidence="11">
    <location>
        <begin position="172"/>
        <end position="183"/>
    </location>
</feature>
<feature type="region of interest" description="Disordered" evidence="11">
    <location>
        <begin position="1"/>
        <end position="65"/>
    </location>
</feature>
<keyword evidence="14" id="KW-1185">Reference proteome</keyword>
<evidence type="ECO:0000256" key="7">
    <source>
        <dbReference type="ARBA" id="ARBA00022786"/>
    </source>
</evidence>
<dbReference type="GO" id="GO:0030915">
    <property type="term" value="C:Smc5-Smc6 complex"/>
    <property type="evidence" value="ECO:0007669"/>
    <property type="project" value="InterPro"/>
</dbReference>
<dbReference type="SUPFAM" id="SSF57850">
    <property type="entry name" value="RING/U-box"/>
    <property type="match status" value="1"/>
</dbReference>
<evidence type="ECO:0000256" key="11">
    <source>
        <dbReference type="SAM" id="MobiDB-lite"/>
    </source>
</evidence>
<evidence type="ECO:0000256" key="1">
    <source>
        <dbReference type="ARBA" id="ARBA00004123"/>
    </source>
</evidence>
<feature type="compositionally biased region" description="Acidic residues" evidence="11">
    <location>
        <begin position="193"/>
        <end position="206"/>
    </location>
</feature>
<evidence type="ECO:0000313" key="14">
    <source>
        <dbReference type="Proteomes" id="UP000799324"/>
    </source>
</evidence>
<evidence type="ECO:0000259" key="12">
    <source>
        <dbReference type="PROSITE" id="PS51044"/>
    </source>
</evidence>
<dbReference type="UniPathway" id="UPA00886"/>